<sequence length="100" mass="11210">MHHTRCLFSPPPLSRGRAYASGASFFFFVFCDASHSHCVSTYVCMSEQFLVLGVCKRKVGNVELLLVYVAFFSAFTPGVRYTGLNSRCNLLVLRLLLLSH</sequence>
<evidence type="ECO:0000313" key="1">
    <source>
        <dbReference type="EMBL" id="CCC91161.1"/>
    </source>
</evidence>
<accession>G0UP50</accession>
<name>G0UP50_TRYCI</name>
<reference evidence="1" key="1">
    <citation type="journal article" date="2012" name="Proc. Natl. Acad. Sci. U.S.A.">
        <title>Antigenic diversity is generated by distinct evolutionary mechanisms in African trypanosome species.</title>
        <authorList>
            <person name="Jackson A.P."/>
            <person name="Berry A."/>
            <person name="Aslett M."/>
            <person name="Allison H.C."/>
            <person name="Burton P."/>
            <person name="Vavrova-Anderson J."/>
            <person name="Brown R."/>
            <person name="Browne H."/>
            <person name="Corton N."/>
            <person name="Hauser H."/>
            <person name="Gamble J."/>
            <person name="Gilderthorp R."/>
            <person name="Marcello L."/>
            <person name="McQuillan J."/>
            <person name="Otto T.D."/>
            <person name="Quail M.A."/>
            <person name="Sanders M.J."/>
            <person name="van Tonder A."/>
            <person name="Ginger M.L."/>
            <person name="Field M.C."/>
            <person name="Barry J.D."/>
            <person name="Hertz-Fowler C."/>
            <person name="Berriman M."/>
        </authorList>
    </citation>
    <scope>NUCLEOTIDE SEQUENCE</scope>
    <source>
        <strain evidence="1">IL3000</strain>
    </source>
</reference>
<dbReference type="EMBL" id="HE575319">
    <property type="protein sequence ID" value="CCC91161.1"/>
    <property type="molecule type" value="Genomic_DNA"/>
</dbReference>
<gene>
    <name evidence="1" type="ORF">TCIL3000_6_4170</name>
</gene>
<organism evidence="1">
    <name type="scientific">Trypanosoma congolense (strain IL3000)</name>
    <dbReference type="NCBI Taxonomy" id="1068625"/>
    <lineage>
        <taxon>Eukaryota</taxon>
        <taxon>Discoba</taxon>
        <taxon>Euglenozoa</taxon>
        <taxon>Kinetoplastea</taxon>
        <taxon>Metakinetoplastina</taxon>
        <taxon>Trypanosomatida</taxon>
        <taxon>Trypanosomatidae</taxon>
        <taxon>Trypanosoma</taxon>
        <taxon>Nannomonas</taxon>
    </lineage>
</organism>
<proteinExistence type="predicted"/>
<protein>
    <submittedName>
        <fullName evidence="1">Uncharacterized protein</fullName>
    </submittedName>
</protein>
<dbReference type="AlphaFoldDB" id="G0UP50"/>